<dbReference type="Pfam" id="PF07107">
    <property type="entry name" value="WI12"/>
    <property type="match status" value="1"/>
</dbReference>
<dbReference type="Proteomes" id="UP000734854">
    <property type="component" value="Unassembled WGS sequence"/>
</dbReference>
<organism evidence="1 2">
    <name type="scientific">Zingiber officinale</name>
    <name type="common">Ginger</name>
    <name type="synonym">Amomum zingiber</name>
    <dbReference type="NCBI Taxonomy" id="94328"/>
    <lineage>
        <taxon>Eukaryota</taxon>
        <taxon>Viridiplantae</taxon>
        <taxon>Streptophyta</taxon>
        <taxon>Embryophyta</taxon>
        <taxon>Tracheophyta</taxon>
        <taxon>Spermatophyta</taxon>
        <taxon>Magnoliopsida</taxon>
        <taxon>Liliopsida</taxon>
        <taxon>Zingiberales</taxon>
        <taxon>Zingiberaceae</taxon>
        <taxon>Zingiber</taxon>
    </lineage>
</organism>
<proteinExistence type="predicted"/>
<evidence type="ECO:0000313" key="2">
    <source>
        <dbReference type="Proteomes" id="UP000734854"/>
    </source>
</evidence>
<dbReference type="SUPFAM" id="SSF54427">
    <property type="entry name" value="NTF2-like"/>
    <property type="match status" value="1"/>
</dbReference>
<dbReference type="InterPro" id="IPR009798">
    <property type="entry name" value="Wun1-like"/>
</dbReference>
<gene>
    <name evidence="1" type="ORF">ZIOFF_046840</name>
</gene>
<sequence length="496" mass="55709">MVHLTDHNLHRYIPGLGLFERILEPPPSAIRHHVLEGVTGIHPFRIFHLLLQASLGVGGGGTKVFIGSQSFCRDLTLVLRILKQRTEMDAALQARWSVDLQYYRVSCFDTYNRFKHYKLDSLLTCESSINVALVSEFYNNLHTSDSVNYRTRVAKRSLDFSYEILQSFLGCLPSDNDFVFYSTLLDELPPPFEHISIASMHQFFYGRPRPDGPDAQVQKFSFLELSAENAALFKVIVNCLFPIVSRALAVLRPTHMLALYAIRHSLDINIALNIFHYIIHFTQPVKETIHMPFGHIITDWLDTSATHHPPLFFLCSRPIYTHPTRFSLFISCPASSLPPHPPSPPELAIPISPEASVKALYEAIKRRDAGALNQLLAPDLEWWFHGPPNRQHLKRLLTGEDEAFEFLPQEVAAFGSIVVAEGGGPGAAVWVHAWTVGPDGVITQVREYFNTSLTVTRVEGDARGSDDESPGLTQCCVRVWQSQRSPKALPGLVLAI</sequence>
<dbReference type="PANTHER" id="PTHR33703">
    <property type="entry name" value="OS07G0691300 PROTEIN"/>
    <property type="match status" value="1"/>
</dbReference>
<dbReference type="AlphaFoldDB" id="A0A8J5KW70"/>
<accession>A0A8J5KW70</accession>
<dbReference type="InterPro" id="IPR032710">
    <property type="entry name" value="NTF2-like_dom_sf"/>
</dbReference>
<dbReference type="Gene3D" id="3.10.450.50">
    <property type="match status" value="1"/>
</dbReference>
<dbReference type="PANTHER" id="PTHR33703:SF1">
    <property type="entry name" value="WOUND-INDUCED PROTEIN 1"/>
    <property type="match status" value="1"/>
</dbReference>
<keyword evidence="2" id="KW-1185">Reference proteome</keyword>
<dbReference type="EMBL" id="JACMSC010000013">
    <property type="protein sequence ID" value="KAG6491899.1"/>
    <property type="molecule type" value="Genomic_DNA"/>
</dbReference>
<protein>
    <submittedName>
        <fullName evidence="1">Uncharacterized protein</fullName>
    </submittedName>
</protein>
<comment type="caution">
    <text evidence="1">The sequence shown here is derived from an EMBL/GenBank/DDBJ whole genome shotgun (WGS) entry which is preliminary data.</text>
</comment>
<name>A0A8J5KW70_ZINOF</name>
<reference evidence="1 2" key="1">
    <citation type="submission" date="2020-08" db="EMBL/GenBank/DDBJ databases">
        <title>Plant Genome Project.</title>
        <authorList>
            <person name="Zhang R.-G."/>
        </authorList>
    </citation>
    <scope>NUCLEOTIDE SEQUENCE [LARGE SCALE GENOMIC DNA]</scope>
    <source>
        <tissue evidence="1">Rhizome</tissue>
    </source>
</reference>
<evidence type="ECO:0000313" key="1">
    <source>
        <dbReference type="EMBL" id="KAG6491899.1"/>
    </source>
</evidence>